<protein>
    <submittedName>
        <fullName evidence="1">Precursor of CEP14</fullName>
    </submittedName>
</protein>
<evidence type="ECO:0000313" key="2">
    <source>
        <dbReference type="Proteomes" id="UP001060215"/>
    </source>
</evidence>
<sequence length="90" mass="9590">MARFNILLLVLIAILIFGAPSLEARKLLSVEEKKVPSQLEDNLVLSALPKGSTAPPSFPSGKGHAMLPFPRSLMGVDWFLQSGPSPGVGH</sequence>
<gene>
    <name evidence="1" type="ORF">LOK49_LG07G03051</name>
</gene>
<accession>A0ACC0H0G2</accession>
<evidence type="ECO:0000313" key="1">
    <source>
        <dbReference type="EMBL" id="KAI8006764.1"/>
    </source>
</evidence>
<reference evidence="1 2" key="1">
    <citation type="journal article" date="2022" name="Plant J.">
        <title>Chromosome-level genome of Camellia lanceoleosa provides a valuable resource for understanding genome evolution and self-incompatibility.</title>
        <authorList>
            <person name="Gong W."/>
            <person name="Xiao S."/>
            <person name="Wang L."/>
            <person name="Liao Z."/>
            <person name="Chang Y."/>
            <person name="Mo W."/>
            <person name="Hu G."/>
            <person name="Li W."/>
            <person name="Zhao G."/>
            <person name="Zhu H."/>
            <person name="Hu X."/>
            <person name="Ji K."/>
            <person name="Xiang X."/>
            <person name="Song Q."/>
            <person name="Yuan D."/>
            <person name="Jin S."/>
            <person name="Zhang L."/>
        </authorList>
    </citation>
    <scope>NUCLEOTIDE SEQUENCE [LARGE SCALE GENOMIC DNA]</scope>
    <source>
        <strain evidence="1">SQ_2022a</strain>
    </source>
</reference>
<dbReference type="Proteomes" id="UP001060215">
    <property type="component" value="Chromosome 7"/>
</dbReference>
<organism evidence="1 2">
    <name type="scientific">Camellia lanceoleosa</name>
    <dbReference type="NCBI Taxonomy" id="1840588"/>
    <lineage>
        <taxon>Eukaryota</taxon>
        <taxon>Viridiplantae</taxon>
        <taxon>Streptophyta</taxon>
        <taxon>Embryophyta</taxon>
        <taxon>Tracheophyta</taxon>
        <taxon>Spermatophyta</taxon>
        <taxon>Magnoliopsida</taxon>
        <taxon>eudicotyledons</taxon>
        <taxon>Gunneridae</taxon>
        <taxon>Pentapetalae</taxon>
        <taxon>asterids</taxon>
        <taxon>Ericales</taxon>
        <taxon>Theaceae</taxon>
        <taxon>Camellia</taxon>
    </lineage>
</organism>
<name>A0ACC0H0G2_9ERIC</name>
<proteinExistence type="predicted"/>
<dbReference type="EMBL" id="CM045764">
    <property type="protein sequence ID" value="KAI8006764.1"/>
    <property type="molecule type" value="Genomic_DNA"/>
</dbReference>
<comment type="caution">
    <text evidence="1">The sequence shown here is derived from an EMBL/GenBank/DDBJ whole genome shotgun (WGS) entry which is preliminary data.</text>
</comment>
<keyword evidence="2" id="KW-1185">Reference proteome</keyword>